<keyword evidence="4" id="KW-1185">Reference proteome</keyword>
<name>A0A232EI04_9HYME</name>
<gene>
    <name evidence="3" type="ORF">TSAR_012368</name>
</gene>
<sequence length="191" mass="21489">MIYSSSAWFLAFSAMDLTAVSTVYVGDVQCVTTIIYTLARAKHGYHSGTRNRADRSKTVSSSTRGVPVPKSEHIFSRNVGRSLKKRSRSFRERERCFFDVYKNPSPVSSEMSIDCLSSSFGASAEKFALKFHFTELECCFFFVYKNPSPDSSKISIDRSSSDFGAFVNKCALKTDYLELVNRPGSLLFRVQ</sequence>
<comment type="caution">
    <text evidence="3">The sequence shown here is derived from an EMBL/GenBank/DDBJ whole genome shotgun (WGS) entry which is preliminary data.</text>
</comment>
<dbReference type="EMBL" id="NNAY01004366">
    <property type="protein sequence ID" value="OXU17997.1"/>
    <property type="molecule type" value="Genomic_DNA"/>
</dbReference>
<feature type="chain" id="PRO_5012940745" evidence="2">
    <location>
        <begin position="23"/>
        <end position="191"/>
    </location>
</feature>
<reference evidence="3 4" key="1">
    <citation type="journal article" date="2017" name="Curr. Biol.">
        <title>The Evolution of Venom by Co-option of Single-Copy Genes.</title>
        <authorList>
            <person name="Martinson E.O."/>
            <person name="Mrinalini"/>
            <person name="Kelkar Y.D."/>
            <person name="Chang C.H."/>
            <person name="Werren J.H."/>
        </authorList>
    </citation>
    <scope>NUCLEOTIDE SEQUENCE [LARGE SCALE GENOMIC DNA]</scope>
    <source>
        <strain evidence="3 4">Alberta</strain>
        <tissue evidence="3">Whole body</tissue>
    </source>
</reference>
<evidence type="ECO:0000256" key="1">
    <source>
        <dbReference type="SAM" id="MobiDB-lite"/>
    </source>
</evidence>
<evidence type="ECO:0000256" key="2">
    <source>
        <dbReference type="SAM" id="SignalP"/>
    </source>
</evidence>
<evidence type="ECO:0000313" key="3">
    <source>
        <dbReference type="EMBL" id="OXU17997.1"/>
    </source>
</evidence>
<dbReference type="Proteomes" id="UP000215335">
    <property type="component" value="Unassembled WGS sequence"/>
</dbReference>
<dbReference type="AlphaFoldDB" id="A0A232EI04"/>
<proteinExistence type="predicted"/>
<organism evidence="3 4">
    <name type="scientific">Trichomalopsis sarcophagae</name>
    <dbReference type="NCBI Taxonomy" id="543379"/>
    <lineage>
        <taxon>Eukaryota</taxon>
        <taxon>Metazoa</taxon>
        <taxon>Ecdysozoa</taxon>
        <taxon>Arthropoda</taxon>
        <taxon>Hexapoda</taxon>
        <taxon>Insecta</taxon>
        <taxon>Pterygota</taxon>
        <taxon>Neoptera</taxon>
        <taxon>Endopterygota</taxon>
        <taxon>Hymenoptera</taxon>
        <taxon>Apocrita</taxon>
        <taxon>Proctotrupomorpha</taxon>
        <taxon>Chalcidoidea</taxon>
        <taxon>Pteromalidae</taxon>
        <taxon>Pteromalinae</taxon>
        <taxon>Trichomalopsis</taxon>
    </lineage>
</organism>
<feature type="region of interest" description="Disordered" evidence="1">
    <location>
        <begin position="47"/>
        <end position="67"/>
    </location>
</feature>
<evidence type="ECO:0000313" key="4">
    <source>
        <dbReference type="Proteomes" id="UP000215335"/>
    </source>
</evidence>
<keyword evidence="2" id="KW-0732">Signal</keyword>
<protein>
    <submittedName>
        <fullName evidence="3">Uncharacterized protein</fullName>
    </submittedName>
</protein>
<feature type="signal peptide" evidence="2">
    <location>
        <begin position="1"/>
        <end position="22"/>
    </location>
</feature>
<accession>A0A232EI04</accession>